<name>A0A7Y0LDQ9_9GAMM</name>
<gene>
    <name evidence="1" type="ORF">HII17_12160</name>
</gene>
<organism evidence="1 2">
    <name type="scientific">Thalassotalea algicola</name>
    <dbReference type="NCBI Taxonomy" id="2716224"/>
    <lineage>
        <taxon>Bacteria</taxon>
        <taxon>Pseudomonadati</taxon>
        <taxon>Pseudomonadota</taxon>
        <taxon>Gammaproteobacteria</taxon>
        <taxon>Alteromonadales</taxon>
        <taxon>Colwelliaceae</taxon>
        <taxon>Thalassotalea</taxon>
    </lineage>
</organism>
<evidence type="ECO:0000313" key="2">
    <source>
        <dbReference type="Proteomes" id="UP000568664"/>
    </source>
</evidence>
<dbReference type="PROSITE" id="PS51257">
    <property type="entry name" value="PROKAR_LIPOPROTEIN"/>
    <property type="match status" value="1"/>
</dbReference>
<comment type="caution">
    <text evidence="1">The sequence shown here is derived from an EMBL/GenBank/DDBJ whole genome shotgun (WGS) entry which is preliminary data.</text>
</comment>
<evidence type="ECO:0000313" key="1">
    <source>
        <dbReference type="EMBL" id="NMP32318.1"/>
    </source>
</evidence>
<keyword evidence="2" id="KW-1185">Reference proteome</keyword>
<dbReference type="RefSeq" id="WP_169075662.1">
    <property type="nucleotide sequence ID" value="NZ_JABBXH010000004.1"/>
</dbReference>
<dbReference type="Proteomes" id="UP000568664">
    <property type="component" value="Unassembled WGS sequence"/>
</dbReference>
<dbReference type="Pfam" id="PF11207">
    <property type="entry name" value="DUF2989"/>
    <property type="match status" value="1"/>
</dbReference>
<protein>
    <submittedName>
        <fullName evidence="1">DUF2989 domain-containing protein</fullName>
    </submittedName>
</protein>
<accession>A0A7Y0LDQ9</accession>
<reference evidence="1 2" key="1">
    <citation type="submission" date="2020-04" db="EMBL/GenBank/DDBJ databases">
        <title>Thalassotalea sp. M1531, isolated from the surface of marine red alga.</title>
        <authorList>
            <person name="Pang L."/>
            <person name="Lu D.-C."/>
        </authorList>
    </citation>
    <scope>NUCLEOTIDE SEQUENCE [LARGE SCALE GENOMIC DNA]</scope>
    <source>
        <strain evidence="1 2">M1531</strain>
    </source>
</reference>
<dbReference type="EMBL" id="JABBXH010000004">
    <property type="protein sequence ID" value="NMP32318.1"/>
    <property type="molecule type" value="Genomic_DNA"/>
</dbReference>
<proteinExistence type="predicted"/>
<sequence>MKFIIAAFFSTLLLTACDSGPDLAKICKDSPEMCGEFKEDSWCKRERVGAIFANHALNTTKADKQKYNLLIAYEKYAVCVNHASKIEHIKLKEKKKNRIDNYVKAKERIKQLSDETKTSKHPELLFYHWSRYMNEVALEKFLKMEGSAELETPESQFNLATYYIKRNPDKTLDLLFHALELVKPGEIINIEIFKSITTIFTDKEEYKQAYIWLKVLNIYAPDDEEISKKGLKEYSQFYKLDANFLDQVAEATLDKISEGRFVAPSH</sequence>
<dbReference type="InterPro" id="IPR021372">
    <property type="entry name" value="DUF2989"/>
</dbReference>
<dbReference type="AlphaFoldDB" id="A0A7Y0LDQ9"/>